<accession>A0A5D6WI21</accession>
<dbReference type="Pfam" id="PF10991">
    <property type="entry name" value="Enc34_ssDNA-bd"/>
    <property type="match status" value="1"/>
</dbReference>
<protein>
    <submittedName>
        <fullName evidence="2">DUF2815 family protein</fullName>
    </submittedName>
</protein>
<name>A0A5D6WI21_9FIRM</name>
<proteinExistence type="predicted"/>
<dbReference type="Proteomes" id="UP000322783">
    <property type="component" value="Unassembled WGS sequence"/>
</dbReference>
<dbReference type="InterPro" id="IPR012340">
    <property type="entry name" value="NA-bd_OB-fold"/>
</dbReference>
<dbReference type="Gene3D" id="2.40.50.140">
    <property type="entry name" value="Nucleic acid-binding proteins"/>
    <property type="match status" value="1"/>
</dbReference>
<evidence type="ECO:0000313" key="3">
    <source>
        <dbReference type="Proteomes" id="UP000322783"/>
    </source>
</evidence>
<sequence>MKAPTTVVTGKNTRFSYLNANEPKAPMDGHGAPKYSASLIIPKSDTVTVAKVKAAIKAAYDEGQGKLRGNGKVVPKLESLHTPLRDGDEDRPGDAAYAGSLFINCSSTRKPKAFDADGNEIIDSSELYSGIYGKAMINFYAYNVNGNKGIAAGFNGLKKLRDGEPLGGANVTADAFDDDDEQDDDFLK</sequence>
<dbReference type="EMBL" id="VTOZ01000032">
    <property type="protein sequence ID" value="TYZ27112.1"/>
    <property type="molecule type" value="Genomic_DNA"/>
</dbReference>
<dbReference type="InterPro" id="IPR022595">
    <property type="entry name" value="Enc34_ssDNA-bd"/>
</dbReference>
<feature type="compositionally biased region" description="Acidic residues" evidence="1">
    <location>
        <begin position="175"/>
        <end position="188"/>
    </location>
</feature>
<evidence type="ECO:0000256" key="1">
    <source>
        <dbReference type="SAM" id="MobiDB-lite"/>
    </source>
</evidence>
<organism evidence="2 3">
    <name type="scientific">Selenomonas caprae</name>
    <dbReference type="NCBI Taxonomy" id="2606905"/>
    <lineage>
        <taxon>Bacteria</taxon>
        <taxon>Bacillati</taxon>
        <taxon>Bacillota</taxon>
        <taxon>Negativicutes</taxon>
        <taxon>Selenomonadales</taxon>
        <taxon>Selenomonadaceae</taxon>
        <taxon>Selenomonas</taxon>
    </lineage>
</organism>
<dbReference type="RefSeq" id="WP_149189792.1">
    <property type="nucleotide sequence ID" value="NZ_VTOZ01000032.1"/>
</dbReference>
<feature type="region of interest" description="Disordered" evidence="1">
    <location>
        <begin position="169"/>
        <end position="188"/>
    </location>
</feature>
<dbReference type="AlphaFoldDB" id="A0A5D6WI21"/>
<dbReference type="SUPFAM" id="SSF50249">
    <property type="entry name" value="Nucleic acid-binding proteins"/>
    <property type="match status" value="1"/>
</dbReference>
<keyword evidence="3" id="KW-1185">Reference proteome</keyword>
<evidence type="ECO:0000313" key="2">
    <source>
        <dbReference type="EMBL" id="TYZ27112.1"/>
    </source>
</evidence>
<comment type="caution">
    <text evidence="2">The sequence shown here is derived from an EMBL/GenBank/DDBJ whole genome shotgun (WGS) entry which is preliminary data.</text>
</comment>
<gene>
    <name evidence="2" type="ORF">FZ041_12430</name>
</gene>
<reference evidence="2 3" key="1">
    <citation type="submission" date="2019-08" db="EMBL/GenBank/DDBJ databases">
        <title>Selenomonas sp. mPRGC5 and Selenomonas sp. mPRGC8 isolated from ruminal fluid of dairy goat (Capra hircus).</title>
        <authorList>
            <person name="Poothong S."/>
            <person name="Nuengjamnong C."/>
            <person name="Tanasupawat S."/>
        </authorList>
    </citation>
    <scope>NUCLEOTIDE SEQUENCE [LARGE SCALE GENOMIC DNA]</scope>
    <source>
        <strain evidence="3">mPRGC8</strain>
    </source>
</reference>